<feature type="transmembrane region" description="Helical" evidence="2">
    <location>
        <begin position="80"/>
        <end position="100"/>
    </location>
</feature>
<protein>
    <submittedName>
        <fullName evidence="3">Uncharacterized protein</fullName>
    </submittedName>
</protein>
<dbReference type="Pfam" id="PF09534">
    <property type="entry name" value="Trp_oprn_chp"/>
    <property type="match status" value="1"/>
</dbReference>
<feature type="transmembrane region" description="Helical" evidence="2">
    <location>
        <begin position="54"/>
        <end position="73"/>
    </location>
</feature>
<reference evidence="3 4" key="1">
    <citation type="journal article" date="2019" name="Int. J. Syst. Evol. Microbiol.">
        <title>The Global Catalogue of Microorganisms (GCM) 10K type strain sequencing project: providing services to taxonomists for standard genome sequencing and annotation.</title>
        <authorList>
            <consortium name="The Broad Institute Genomics Platform"/>
            <consortium name="The Broad Institute Genome Sequencing Center for Infectious Disease"/>
            <person name="Wu L."/>
            <person name="Ma J."/>
        </authorList>
    </citation>
    <scope>NUCLEOTIDE SEQUENCE [LARGE SCALE GENOMIC DNA]</scope>
    <source>
        <strain evidence="3 4">JCM 3146</strain>
    </source>
</reference>
<name>A0ABN0W2H6_9ACTN</name>
<gene>
    <name evidence="3" type="ORF">GCM10010151_11600</name>
</gene>
<evidence type="ECO:0000256" key="2">
    <source>
        <dbReference type="SAM" id="Phobius"/>
    </source>
</evidence>
<keyword evidence="2" id="KW-0812">Transmembrane</keyword>
<dbReference type="Proteomes" id="UP001501822">
    <property type="component" value="Unassembled WGS sequence"/>
</dbReference>
<keyword evidence="2" id="KW-0472">Membrane</keyword>
<feature type="compositionally biased region" description="Low complexity" evidence="1">
    <location>
        <begin position="164"/>
        <end position="175"/>
    </location>
</feature>
<accession>A0ABN0W2H6</accession>
<organism evidence="3 4">
    <name type="scientific">Actinoallomurus spadix</name>
    <dbReference type="NCBI Taxonomy" id="79912"/>
    <lineage>
        <taxon>Bacteria</taxon>
        <taxon>Bacillati</taxon>
        <taxon>Actinomycetota</taxon>
        <taxon>Actinomycetes</taxon>
        <taxon>Streptosporangiales</taxon>
        <taxon>Thermomonosporaceae</taxon>
        <taxon>Actinoallomurus</taxon>
    </lineage>
</organism>
<sequence length="195" mass="19976">MTHRRELAAAALLGAVGAGLAAGFTGRTWATVTVRGGPDLVPSLQHLTGRSLSGGIAALGLVGLAGIAALLATRGWARTAVGVLLTVFGVVVAVLSPLAVRHARVVSAAADRTNLTRLTGDLSVHVSGWWIVSLAGGVLLAAAGLLTVVRGRRWPGMSARYDRPGAAARAGDDPASLWKSLDRGDDPTSDELREH</sequence>
<keyword evidence="4" id="KW-1185">Reference proteome</keyword>
<feature type="transmembrane region" description="Helical" evidence="2">
    <location>
        <begin position="128"/>
        <end position="149"/>
    </location>
</feature>
<keyword evidence="2" id="KW-1133">Transmembrane helix</keyword>
<dbReference type="InterPro" id="IPR006311">
    <property type="entry name" value="TAT_signal"/>
</dbReference>
<evidence type="ECO:0000313" key="4">
    <source>
        <dbReference type="Proteomes" id="UP001501822"/>
    </source>
</evidence>
<dbReference type="EMBL" id="BAAABM010000007">
    <property type="protein sequence ID" value="GAA0323437.1"/>
    <property type="molecule type" value="Genomic_DNA"/>
</dbReference>
<evidence type="ECO:0000256" key="1">
    <source>
        <dbReference type="SAM" id="MobiDB-lite"/>
    </source>
</evidence>
<dbReference type="PROSITE" id="PS51318">
    <property type="entry name" value="TAT"/>
    <property type="match status" value="1"/>
</dbReference>
<dbReference type="InterPro" id="IPR019051">
    <property type="entry name" value="Trp_biosyn_TM_oprn/chp"/>
</dbReference>
<proteinExistence type="predicted"/>
<feature type="region of interest" description="Disordered" evidence="1">
    <location>
        <begin position="163"/>
        <end position="195"/>
    </location>
</feature>
<feature type="compositionally biased region" description="Basic and acidic residues" evidence="1">
    <location>
        <begin position="180"/>
        <end position="195"/>
    </location>
</feature>
<evidence type="ECO:0000313" key="3">
    <source>
        <dbReference type="EMBL" id="GAA0323437.1"/>
    </source>
</evidence>
<comment type="caution">
    <text evidence="3">The sequence shown here is derived from an EMBL/GenBank/DDBJ whole genome shotgun (WGS) entry which is preliminary data.</text>
</comment>
<dbReference type="RefSeq" id="WP_252799750.1">
    <property type="nucleotide sequence ID" value="NZ_BAAABM010000007.1"/>
</dbReference>